<dbReference type="Proteomes" id="UP000567922">
    <property type="component" value="Unassembled WGS sequence"/>
</dbReference>
<reference evidence="2 3" key="1">
    <citation type="submission" date="2020-08" db="EMBL/GenBank/DDBJ databases">
        <title>Sequencing the genomes of 1000 actinobacteria strains.</title>
        <authorList>
            <person name="Klenk H.-P."/>
        </authorList>
    </citation>
    <scope>NUCLEOTIDE SEQUENCE [LARGE SCALE GENOMIC DNA]</scope>
    <source>
        <strain evidence="2 3">DSM 45258</strain>
    </source>
</reference>
<dbReference type="EMBL" id="JACHWS010000002">
    <property type="protein sequence ID" value="MBB3037448.1"/>
    <property type="molecule type" value="Genomic_DNA"/>
</dbReference>
<protein>
    <submittedName>
        <fullName evidence="2">Excisionase family DNA binding protein</fullName>
    </submittedName>
</protein>
<evidence type="ECO:0000313" key="2">
    <source>
        <dbReference type="EMBL" id="MBB3037448.1"/>
    </source>
</evidence>
<evidence type="ECO:0000313" key="3">
    <source>
        <dbReference type="Proteomes" id="UP000567922"/>
    </source>
</evidence>
<evidence type="ECO:0000259" key="1">
    <source>
        <dbReference type="Pfam" id="PF12728"/>
    </source>
</evidence>
<feature type="domain" description="Helix-turn-helix" evidence="1">
    <location>
        <begin position="85"/>
        <end position="131"/>
    </location>
</feature>
<keyword evidence="3" id="KW-1185">Reference proteome</keyword>
<organism evidence="2 3">
    <name type="scientific">Hoyosella altamirensis</name>
    <dbReference type="NCBI Taxonomy" id="616997"/>
    <lineage>
        <taxon>Bacteria</taxon>
        <taxon>Bacillati</taxon>
        <taxon>Actinomycetota</taxon>
        <taxon>Actinomycetes</taxon>
        <taxon>Mycobacteriales</taxon>
        <taxon>Hoyosellaceae</taxon>
        <taxon>Hoyosella</taxon>
    </lineage>
</organism>
<dbReference type="Pfam" id="PF12728">
    <property type="entry name" value="HTH_17"/>
    <property type="match status" value="1"/>
</dbReference>
<dbReference type="InterPro" id="IPR041657">
    <property type="entry name" value="HTH_17"/>
</dbReference>
<sequence length="140" mass="15563">MFSNEPIAVNGVLITWDDAARVVQALSYLQSFVETQNGARLPRRFIQLREYLTRAASYAQHHVDARTPDHVLATPEDSTPDGLIDTTKAADILGCGASNVRDLCRRHTLTGYRVGGRWLVHETEVRQRAARGAPHATNRS</sequence>
<proteinExistence type="predicted"/>
<gene>
    <name evidence="2" type="ORF">FHU29_001897</name>
</gene>
<comment type="caution">
    <text evidence="2">The sequence shown here is derived from an EMBL/GenBank/DDBJ whole genome shotgun (WGS) entry which is preliminary data.</text>
</comment>
<name>A0A839RMM3_9ACTN</name>
<dbReference type="RefSeq" id="WP_183377525.1">
    <property type="nucleotide sequence ID" value="NZ_JACHWS010000002.1"/>
</dbReference>
<accession>A0A839RMM3</accession>
<dbReference type="AlphaFoldDB" id="A0A839RMM3"/>